<dbReference type="InterPro" id="IPR043504">
    <property type="entry name" value="Peptidase_S1_PA_chymotrypsin"/>
</dbReference>
<evidence type="ECO:0000256" key="2">
    <source>
        <dbReference type="ARBA" id="ARBA00022670"/>
    </source>
</evidence>
<evidence type="ECO:0000256" key="7">
    <source>
        <dbReference type="SAM" id="MobiDB-lite"/>
    </source>
</evidence>
<dbReference type="SUPFAM" id="SSF50494">
    <property type="entry name" value="Trypsin-like serine proteases"/>
    <property type="match status" value="1"/>
</dbReference>
<dbReference type="EC" id="3.4.21.-" evidence="6"/>
<dbReference type="AlphaFoldDB" id="A0AAN6W215"/>
<evidence type="ECO:0000256" key="4">
    <source>
        <dbReference type="ARBA" id="ARBA00022801"/>
    </source>
</evidence>
<feature type="region of interest" description="Disordered" evidence="7">
    <location>
        <begin position="675"/>
        <end position="723"/>
    </location>
</feature>
<organism evidence="8 9">
    <name type="scientific">Triangularia setosa</name>
    <dbReference type="NCBI Taxonomy" id="2587417"/>
    <lineage>
        <taxon>Eukaryota</taxon>
        <taxon>Fungi</taxon>
        <taxon>Dikarya</taxon>
        <taxon>Ascomycota</taxon>
        <taxon>Pezizomycotina</taxon>
        <taxon>Sordariomycetes</taxon>
        <taxon>Sordariomycetidae</taxon>
        <taxon>Sordariales</taxon>
        <taxon>Podosporaceae</taxon>
        <taxon>Triangularia</taxon>
    </lineage>
</organism>
<evidence type="ECO:0000256" key="6">
    <source>
        <dbReference type="RuleBase" id="RU004296"/>
    </source>
</evidence>
<sequence length="749" mass="81380">MSSDPYLAVAATWEIPYAHTQVTPESFFSTDNTSESVFDPDHRSLVDDNDIKDGGKYRSIVKLQMRYEGQGPNDKAYAMGTGWLIAPDLLVTAGHNVFDWSGFGRGLGKAVDIKAYIGYHGRSNINSPIVQSRSAKVIVTNAQWVVDRNNRHADVAFIKLDKPFTGNLRLLTYKNTPESGDDMIGVVGYPADKTLEDSDGREEKGALMWEQFTSTTYVLDSAKNKGRGMLKYRISTFGGQSGAPVIRKGSKQAVIGTHVYGGGDKNSASVIGPLGNDYEGMLKVFNGDLPTWGEHQGIKLVKYGYSISSASVSPMTQPAVAAPAGYTPGPFVPSEPVDTESFFRELKNVARFVQGNIGPAAPFYLQPVLGGVHGAIAHAVLGAINQATESAFTDVTTLLRGSLERGILADASLQSIFKLEDGPITRKLLQEMSSIWSINYRSIDFDPIICRFAPALPLTANKILNSTEYIQSKVAGQLQLKAVPLANGASTNGGQQAELFGLFPAITATLELTKFLVETTQRLAESSRAESIFDDIGDFFVKAVEHEPVYIVSKKLIQHFTESSFTTADSLPQADRDATLLVIKRALFGETALQALSKLSRSELEQINMAENESSQQPEFFGSFIGDAVKLLGGVVTRVAPEVIKTVVFPAGSGLLGVPAQSLRKKSSSSVLDLLHGDGLSNEQNTSGESSEETKLMEDDYSKVKDSSPEKLQGHPDLDGRRSRLEHLRQKYLADGPDENEDKLVFQEL</sequence>
<keyword evidence="4 6" id="KW-0378">Hydrolase</keyword>
<feature type="compositionally biased region" description="Basic and acidic residues" evidence="7">
    <location>
        <begin position="692"/>
        <end position="723"/>
    </location>
</feature>
<reference evidence="8" key="2">
    <citation type="submission" date="2023-05" db="EMBL/GenBank/DDBJ databases">
        <authorList>
            <consortium name="Lawrence Berkeley National Laboratory"/>
            <person name="Steindorff A."/>
            <person name="Hensen N."/>
            <person name="Bonometti L."/>
            <person name="Westerberg I."/>
            <person name="Brannstrom I.O."/>
            <person name="Guillou S."/>
            <person name="Cros-Aarteil S."/>
            <person name="Calhoun S."/>
            <person name="Haridas S."/>
            <person name="Kuo A."/>
            <person name="Mondo S."/>
            <person name="Pangilinan J."/>
            <person name="Riley R."/>
            <person name="Labutti K."/>
            <person name="Andreopoulos B."/>
            <person name="Lipzen A."/>
            <person name="Chen C."/>
            <person name="Yanf M."/>
            <person name="Daum C."/>
            <person name="Ng V."/>
            <person name="Clum A."/>
            <person name="Ohm R."/>
            <person name="Martin F."/>
            <person name="Silar P."/>
            <person name="Natvig D."/>
            <person name="Lalanne C."/>
            <person name="Gautier V."/>
            <person name="Ament-Velasquez S.L."/>
            <person name="Kruys A."/>
            <person name="Hutchinson M.I."/>
            <person name="Powell A.J."/>
            <person name="Barry K."/>
            <person name="Miller A.N."/>
            <person name="Grigoriev I.V."/>
            <person name="Debuchy R."/>
            <person name="Gladieux P."/>
            <person name="Thoren M.H."/>
            <person name="Johannesson H."/>
        </authorList>
    </citation>
    <scope>NUCLEOTIDE SEQUENCE</scope>
    <source>
        <strain evidence="8">CBS 892.96</strain>
    </source>
</reference>
<keyword evidence="5 6" id="KW-0720">Serine protease</keyword>
<dbReference type="EMBL" id="MU866445">
    <property type="protein sequence ID" value="KAK4172262.1"/>
    <property type="molecule type" value="Genomic_DNA"/>
</dbReference>
<gene>
    <name evidence="8" type="ORF">QBC36DRAFT_349705</name>
</gene>
<dbReference type="InterPro" id="IPR008256">
    <property type="entry name" value="Peptidase_S1B"/>
</dbReference>
<evidence type="ECO:0000256" key="3">
    <source>
        <dbReference type="ARBA" id="ARBA00022729"/>
    </source>
</evidence>
<dbReference type="PANTHER" id="PTHR15462:SF8">
    <property type="entry name" value="SERINE PROTEASE"/>
    <property type="match status" value="1"/>
</dbReference>
<protein>
    <recommendedName>
        <fullName evidence="6">Serine protease</fullName>
        <ecNumber evidence="6">3.4.21.-</ecNumber>
    </recommendedName>
</protein>
<dbReference type="InterPro" id="IPR009003">
    <property type="entry name" value="Peptidase_S1_PA"/>
</dbReference>
<comment type="similarity">
    <text evidence="1 6">Belongs to the peptidase S1B family.</text>
</comment>
<reference evidence="8" key="1">
    <citation type="journal article" date="2023" name="Mol. Phylogenet. Evol.">
        <title>Genome-scale phylogeny and comparative genomics of the fungal order Sordariales.</title>
        <authorList>
            <person name="Hensen N."/>
            <person name="Bonometti L."/>
            <person name="Westerberg I."/>
            <person name="Brannstrom I.O."/>
            <person name="Guillou S."/>
            <person name="Cros-Aarteil S."/>
            <person name="Calhoun S."/>
            <person name="Haridas S."/>
            <person name="Kuo A."/>
            <person name="Mondo S."/>
            <person name="Pangilinan J."/>
            <person name="Riley R."/>
            <person name="LaButti K."/>
            <person name="Andreopoulos B."/>
            <person name="Lipzen A."/>
            <person name="Chen C."/>
            <person name="Yan M."/>
            <person name="Daum C."/>
            <person name="Ng V."/>
            <person name="Clum A."/>
            <person name="Steindorff A."/>
            <person name="Ohm R.A."/>
            <person name="Martin F."/>
            <person name="Silar P."/>
            <person name="Natvig D.O."/>
            <person name="Lalanne C."/>
            <person name="Gautier V."/>
            <person name="Ament-Velasquez S.L."/>
            <person name="Kruys A."/>
            <person name="Hutchinson M.I."/>
            <person name="Powell A.J."/>
            <person name="Barry K."/>
            <person name="Miller A.N."/>
            <person name="Grigoriev I.V."/>
            <person name="Debuchy R."/>
            <person name="Gladieux P."/>
            <person name="Hiltunen Thoren M."/>
            <person name="Johannesson H."/>
        </authorList>
    </citation>
    <scope>NUCLEOTIDE SEQUENCE</scope>
    <source>
        <strain evidence="8">CBS 892.96</strain>
    </source>
</reference>
<dbReference type="GO" id="GO:0008236">
    <property type="term" value="F:serine-type peptidase activity"/>
    <property type="evidence" value="ECO:0007669"/>
    <property type="project" value="UniProtKB-KW"/>
</dbReference>
<proteinExistence type="inferred from homology"/>
<dbReference type="PANTHER" id="PTHR15462">
    <property type="entry name" value="SERINE PROTEASE"/>
    <property type="match status" value="1"/>
</dbReference>
<evidence type="ECO:0000313" key="9">
    <source>
        <dbReference type="Proteomes" id="UP001302321"/>
    </source>
</evidence>
<dbReference type="GO" id="GO:0006508">
    <property type="term" value="P:proteolysis"/>
    <property type="evidence" value="ECO:0007669"/>
    <property type="project" value="UniProtKB-KW"/>
</dbReference>
<dbReference type="Pfam" id="PF13365">
    <property type="entry name" value="Trypsin_2"/>
    <property type="match status" value="1"/>
</dbReference>
<dbReference type="PRINTS" id="PR00839">
    <property type="entry name" value="V8PROTEASE"/>
</dbReference>
<keyword evidence="3" id="KW-0732">Signal</keyword>
<dbReference type="Proteomes" id="UP001302321">
    <property type="component" value="Unassembled WGS sequence"/>
</dbReference>
<evidence type="ECO:0000313" key="8">
    <source>
        <dbReference type="EMBL" id="KAK4172262.1"/>
    </source>
</evidence>
<dbReference type="InterPro" id="IPR050966">
    <property type="entry name" value="Glutamyl_endopeptidase"/>
</dbReference>
<keyword evidence="9" id="KW-1185">Reference proteome</keyword>
<evidence type="ECO:0000256" key="5">
    <source>
        <dbReference type="ARBA" id="ARBA00022825"/>
    </source>
</evidence>
<accession>A0AAN6W215</accession>
<keyword evidence="2 6" id="KW-0645">Protease</keyword>
<evidence type="ECO:0000256" key="1">
    <source>
        <dbReference type="ARBA" id="ARBA00008764"/>
    </source>
</evidence>
<comment type="caution">
    <text evidence="8">The sequence shown here is derived from an EMBL/GenBank/DDBJ whole genome shotgun (WGS) entry which is preliminary data.</text>
</comment>
<dbReference type="Gene3D" id="2.40.10.10">
    <property type="entry name" value="Trypsin-like serine proteases"/>
    <property type="match status" value="2"/>
</dbReference>
<name>A0AAN6W215_9PEZI</name>